<evidence type="ECO:0000256" key="3">
    <source>
        <dbReference type="ARBA" id="ARBA00022776"/>
    </source>
</evidence>
<dbReference type="SUPFAM" id="SSF52540">
    <property type="entry name" value="P-loop containing nucleoside triphosphate hydrolases"/>
    <property type="match status" value="1"/>
</dbReference>
<proteinExistence type="predicted"/>
<name>A0A1V9WYP3_9ACAR</name>
<dbReference type="InterPro" id="IPR027417">
    <property type="entry name" value="P-loop_NTPase"/>
</dbReference>
<dbReference type="GO" id="GO:0051301">
    <property type="term" value="P:cell division"/>
    <property type="evidence" value="ECO:0007669"/>
    <property type="project" value="UniProtKB-KW"/>
</dbReference>
<dbReference type="InParanoid" id="A0A1V9WYP3"/>
<accession>A0A1V9WYP3</accession>
<dbReference type="GO" id="GO:0007062">
    <property type="term" value="P:sister chromatid cohesion"/>
    <property type="evidence" value="ECO:0007669"/>
    <property type="project" value="TreeGrafter"/>
</dbReference>
<dbReference type="EMBL" id="MNPL01032859">
    <property type="protein sequence ID" value="OQR66349.1"/>
    <property type="molecule type" value="Genomic_DNA"/>
</dbReference>
<dbReference type="PANTHER" id="PTHR18937">
    <property type="entry name" value="STRUCTURAL MAINTENANCE OF CHROMOSOMES SMC FAMILY MEMBER"/>
    <property type="match status" value="1"/>
</dbReference>
<keyword evidence="4" id="KW-0539">Nucleus</keyword>
<feature type="domain" description="RecF/RecN/SMC N-terminal" evidence="6">
    <location>
        <begin position="3"/>
        <end position="67"/>
    </location>
</feature>
<dbReference type="GO" id="GO:0005634">
    <property type="term" value="C:nucleus"/>
    <property type="evidence" value="ECO:0007669"/>
    <property type="project" value="UniProtKB-SubCell"/>
</dbReference>
<dbReference type="Pfam" id="PF02463">
    <property type="entry name" value="SMC_N"/>
    <property type="match status" value="1"/>
</dbReference>
<keyword evidence="2" id="KW-0132">Cell division</keyword>
<evidence type="ECO:0000256" key="5">
    <source>
        <dbReference type="ARBA" id="ARBA00023306"/>
    </source>
</evidence>
<dbReference type="GO" id="GO:0008278">
    <property type="term" value="C:cohesin complex"/>
    <property type="evidence" value="ECO:0007669"/>
    <property type="project" value="TreeGrafter"/>
</dbReference>
<dbReference type="InterPro" id="IPR003395">
    <property type="entry name" value="RecF/RecN/SMC_N"/>
</dbReference>
<evidence type="ECO:0000259" key="6">
    <source>
        <dbReference type="Pfam" id="PF02463"/>
    </source>
</evidence>
<dbReference type="OrthoDB" id="413649at2759"/>
<keyword evidence="3" id="KW-0498">Mitosis</keyword>
<dbReference type="Gene3D" id="3.40.50.300">
    <property type="entry name" value="P-loop containing nucleotide triphosphate hydrolases"/>
    <property type="match status" value="1"/>
</dbReference>
<comment type="subcellular location">
    <subcellularLocation>
        <location evidence="1">Nucleus</location>
    </subcellularLocation>
</comment>
<organism evidence="7 8">
    <name type="scientific">Tropilaelaps mercedesae</name>
    <dbReference type="NCBI Taxonomy" id="418985"/>
    <lineage>
        <taxon>Eukaryota</taxon>
        <taxon>Metazoa</taxon>
        <taxon>Ecdysozoa</taxon>
        <taxon>Arthropoda</taxon>
        <taxon>Chelicerata</taxon>
        <taxon>Arachnida</taxon>
        <taxon>Acari</taxon>
        <taxon>Parasitiformes</taxon>
        <taxon>Mesostigmata</taxon>
        <taxon>Gamasina</taxon>
        <taxon>Dermanyssoidea</taxon>
        <taxon>Laelapidae</taxon>
        <taxon>Tropilaelaps</taxon>
    </lineage>
</organism>
<comment type="caution">
    <text evidence="7">The sequence shown here is derived from an EMBL/GenBank/DDBJ whole genome shotgun (WGS) entry which is preliminary data.</text>
</comment>
<evidence type="ECO:0000256" key="4">
    <source>
        <dbReference type="ARBA" id="ARBA00023242"/>
    </source>
</evidence>
<evidence type="ECO:0000313" key="8">
    <source>
        <dbReference type="Proteomes" id="UP000192247"/>
    </source>
</evidence>
<dbReference type="Proteomes" id="UP000192247">
    <property type="component" value="Unassembled WGS sequence"/>
</dbReference>
<dbReference type="GO" id="GO:0003677">
    <property type="term" value="F:DNA binding"/>
    <property type="evidence" value="ECO:0007669"/>
    <property type="project" value="TreeGrafter"/>
</dbReference>
<reference evidence="7 8" key="1">
    <citation type="journal article" date="2017" name="Gigascience">
        <title>Draft genome of the honey bee ectoparasitic mite, Tropilaelaps mercedesae, is shaped by the parasitic life history.</title>
        <authorList>
            <person name="Dong X."/>
            <person name="Armstrong S.D."/>
            <person name="Xia D."/>
            <person name="Makepeace B.L."/>
            <person name="Darby A.C."/>
            <person name="Kadowaki T."/>
        </authorList>
    </citation>
    <scope>NUCLEOTIDE SEQUENCE [LARGE SCALE GENOMIC DNA]</scope>
    <source>
        <strain evidence="7">Wuxi-XJTLU</strain>
    </source>
</reference>
<sequence length="75" mass="8413">MGYLKYIEVENFKSYRGRQIIGPLKPFTAIIGPNGSGKSNFMDAISFVLGEKQKQLRVKRFSDLIHGAPIGILEK</sequence>
<dbReference type="PANTHER" id="PTHR18937:SF12">
    <property type="entry name" value="STRUCTURAL MAINTENANCE OF CHROMOSOMES PROTEIN"/>
    <property type="match status" value="1"/>
</dbReference>
<evidence type="ECO:0000256" key="1">
    <source>
        <dbReference type="ARBA" id="ARBA00004123"/>
    </source>
</evidence>
<keyword evidence="8" id="KW-1185">Reference proteome</keyword>
<evidence type="ECO:0000313" key="7">
    <source>
        <dbReference type="EMBL" id="OQR66349.1"/>
    </source>
</evidence>
<evidence type="ECO:0000256" key="2">
    <source>
        <dbReference type="ARBA" id="ARBA00022618"/>
    </source>
</evidence>
<keyword evidence="5" id="KW-0131">Cell cycle</keyword>
<dbReference type="STRING" id="418985.A0A1V9WYP3"/>
<gene>
    <name evidence="7" type="ORF">BIW11_04994</name>
</gene>
<dbReference type="AlphaFoldDB" id="A0A1V9WYP3"/>
<protein>
    <submittedName>
        <fullName evidence="7">Structural maintenance of chromosomes protein 1A-like</fullName>
    </submittedName>
</protein>